<dbReference type="EMBL" id="JACAZI010000026">
    <property type="protein sequence ID" value="KAF7334723.1"/>
    <property type="molecule type" value="Genomic_DNA"/>
</dbReference>
<protein>
    <submittedName>
        <fullName evidence="1">Uncharacterized protein</fullName>
    </submittedName>
</protein>
<dbReference type="Proteomes" id="UP000620124">
    <property type="component" value="Unassembled WGS sequence"/>
</dbReference>
<dbReference type="AlphaFoldDB" id="A0A8H7CGL9"/>
<evidence type="ECO:0000313" key="2">
    <source>
        <dbReference type="Proteomes" id="UP000620124"/>
    </source>
</evidence>
<keyword evidence="2" id="KW-1185">Reference proteome</keyword>
<evidence type="ECO:0000313" key="1">
    <source>
        <dbReference type="EMBL" id="KAF7334723.1"/>
    </source>
</evidence>
<comment type="caution">
    <text evidence="1">The sequence shown here is derived from an EMBL/GenBank/DDBJ whole genome shotgun (WGS) entry which is preliminary data.</text>
</comment>
<accession>A0A8H7CGL9</accession>
<reference evidence="1" key="1">
    <citation type="submission" date="2020-05" db="EMBL/GenBank/DDBJ databases">
        <title>Mycena genomes resolve the evolution of fungal bioluminescence.</title>
        <authorList>
            <person name="Tsai I.J."/>
        </authorList>
    </citation>
    <scope>NUCLEOTIDE SEQUENCE</scope>
    <source>
        <strain evidence="1">CCC161011</strain>
    </source>
</reference>
<organism evidence="1 2">
    <name type="scientific">Mycena venus</name>
    <dbReference type="NCBI Taxonomy" id="2733690"/>
    <lineage>
        <taxon>Eukaryota</taxon>
        <taxon>Fungi</taxon>
        <taxon>Dikarya</taxon>
        <taxon>Basidiomycota</taxon>
        <taxon>Agaricomycotina</taxon>
        <taxon>Agaricomycetes</taxon>
        <taxon>Agaricomycetidae</taxon>
        <taxon>Agaricales</taxon>
        <taxon>Marasmiineae</taxon>
        <taxon>Mycenaceae</taxon>
        <taxon>Mycena</taxon>
    </lineage>
</organism>
<sequence>MPCLFSLARAAFATLSHQNKLPPTLRLNGLAASTLPPLLPVSAKPLTPDGKDMKRESPALGPRARARLCRILSITLPVPWAIQKTRPATPNIFGPLLLLHPVRDAVTVFGLADSARLMFTVCAELERTGRLRSLFLVPWIWTFGPGVIWLVTTSTLRHSPPGVGVCFCGSTFSMTPFFVELYLPFLGNGFSEFLSIGSDHGDEVDARRPLGRLLFSF</sequence>
<gene>
    <name evidence="1" type="ORF">MVEN_02303000</name>
</gene>
<proteinExistence type="predicted"/>
<name>A0A8H7CGL9_9AGAR</name>